<dbReference type="GO" id="GO:0015074">
    <property type="term" value="P:DNA integration"/>
    <property type="evidence" value="ECO:0007669"/>
    <property type="project" value="InterPro"/>
</dbReference>
<accession>A0A6G4N0C6</accession>
<dbReference type="CDD" id="cd01192">
    <property type="entry name" value="INT_C_like_3"/>
    <property type="match status" value="1"/>
</dbReference>
<evidence type="ECO:0000256" key="1">
    <source>
        <dbReference type="ARBA" id="ARBA00023172"/>
    </source>
</evidence>
<dbReference type="InterPro" id="IPR011010">
    <property type="entry name" value="DNA_brk_join_enz"/>
</dbReference>
<dbReference type="InterPro" id="IPR050090">
    <property type="entry name" value="Tyrosine_recombinase_XerCD"/>
</dbReference>
<evidence type="ECO:0000313" key="3">
    <source>
        <dbReference type="EMBL" id="NGG16697.1"/>
    </source>
</evidence>
<dbReference type="GO" id="GO:0003677">
    <property type="term" value="F:DNA binding"/>
    <property type="evidence" value="ECO:0007669"/>
    <property type="project" value="InterPro"/>
</dbReference>
<name>A0A6G4N0C6_STRAP</name>
<dbReference type="SUPFAM" id="SSF56349">
    <property type="entry name" value="DNA breaking-rejoining enzymes"/>
    <property type="match status" value="1"/>
</dbReference>
<gene>
    <name evidence="3" type="ORF">G5T13_08815</name>
</gene>
<evidence type="ECO:0000259" key="2">
    <source>
        <dbReference type="PROSITE" id="PS51898"/>
    </source>
</evidence>
<feature type="domain" description="Tyr recombinase" evidence="2">
    <location>
        <begin position="3"/>
        <end position="184"/>
    </location>
</feature>
<keyword evidence="1" id="KW-0233">DNA recombination</keyword>
<organism evidence="3">
    <name type="scientific">Streptococcus anginosus</name>
    <dbReference type="NCBI Taxonomy" id="1328"/>
    <lineage>
        <taxon>Bacteria</taxon>
        <taxon>Bacillati</taxon>
        <taxon>Bacillota</taxon>
        <taxon>Bacilli</taxon>
        <taxon>Lactobacillales</taxon>
        <taxon>Streptococcaceae</taxon>
        <taxon>Streptococcus</taxon>
        <taxon>Streptococcus anginosus group</taxon>
    </lineage>
</organism>
<dbReference type="Gene3D" id="1.10.443.10">
    <property type="entry name" value="Intergrase catalytic core"/>
    <property type="match status" value="1"/>
</dbReference>
<proteinExistence type="predicted"/>
<dbReference type="EMBL" id="JAAJBG010000019">
    <property type="protein sequence ID" value="NGG16697.1"/>
    <property type="molecule type" value="Genomic_DNA"/>
</dbReference>
<dbReference type="InterPro" id="IPR013762">
    <property type="entry name" value="Integrase-like_cat_sf"/>
</dbReference>
<comment type="caution">
    <text evidence="3">The sequence shown here is derived from an EMBL/GenBank/DDBJ whole genome shotgun (WGS) entry which is preliminary data.</text>
</comment>
<dbReference type="RefSeq" id="WP_003074822.1">
    <property type="nucleotide sequence ID" value="NZ_JAAJBF010000015.1"/>
</dbReference>
<dbReference type="Pfam" id="PF00589">
    <property type="entry name" value="Phage_integrase"/>
    <property type="match status" value="1"/>
</dbReference>
<protein>
    <submittedName>
        <fullName evidence="3">Site-specific integrase</fullName>
    </submittedName>
</protein>
<sequence length="188" mass="22111">MRRVEPIRDVDDIQRLKDYLKDRNERDYMLIVTGLYSGMRISDIIPLQVKQVTGEHIEIKERKTGKTKRFAINPELRRTLNNYIKNNDLKGYDFLFQSRKRKRADGVRITHIGRVAAYQIIKSAAESIGLQNIGTHSLRKTFGYHHYKKNQNVAILMEIFNHSSPDITLRYIGYKQDELDSSMIDFSY</sequence>
<dbReference type="GO" id="GO:0006310">
    <property type="term" value="P:DNA recombination"/>
    <property type="evidence" value="ECO:0007669"/>
    <property type="project" value="UniProtKB-KW"/>
</dbReference>
<dbReference type="AlphaFoldDB" id="A0A6G4N0C6"/>
<dbReference type="InterPro" id="IPR002104">
    <property type="entry name" value="Integrase_catalytic"/>
</dbReference>
<reference evidence="3" key="1">
    <citation type="submission" date="2020-02" db="EMBL/GenBank/DDBJ databases">
        <title>Antibiotic resistance/susceptibility profiles of lactic acid-producing cocci isolated from the human vagina, and analysis of the genetic basis of atypical resistances.</title>
        <authorList>
            <person name="Sirichoat A."/>
            <person name="Florez A.B."/>
            <person name="Vazquez L."/>
            <person name="Buppasiri P."/>
            <person name="Panya M."/>
            <person name="Lulitanond V."/>
            <person name="Mayo B."/>
        </authorList>
    </citation>
    <scope>NUCLEOTIDE SEQUENCE</scope>
    <source>
        <strain evidence="3">VA01-10AN</strain>
    </source>
</reference>
<dbReference type="PANTHER" id="PTHR30349:SF82">
    <property type="entry name" value="INTEGRASE_RECOMBINASE YOEC-RELATED"/>
    <property type="match status" value="1"/>
</dbReference>
<dbReference type="PROSITE" id="PS51898">
    <property type="entry name" value="TYR_RECOMBINASE"/>
    <property type="match status" value="1"/>
</dbReference>
<dbReference type="PANTHER" id="PTHR30349">
    <property type="entry name" value="PHAGE INTEGRASE-RELATED"/>
    <property type="match status" value="1"/>
</dbReference>